<accession>A0A7J6MZ08</accession>
<dbReference type="Proteomes" id="UP000572268">
    <property type="component" value="Unassembled WGS sequence"/>
</dbReference>
<evidence type="ECO:0000256" key="1">
    <source>
        <dbReference type="ARBA" id="ARBA00004479"/>
    </source>
</evidence>
<evidence type="ECO:0000256" key="3">
    <source>
        <dbReference type="ARBA" id="ARBA00022692"/>
    </source>
</evidence>
<dbReference type="GO" id="GO:0007229">
    <property type="term" value="P:integrin-mediated signaling pathway"/>
    <property type="evidence" value="ECO:0007669"/>
    <property type="project" value="UniProtKB-KW"/>
</dbReference>
<keyword evidence="7" id="KW-0732">Signal</keyword>
<keyword evidence="9" id="KW-0401">Integrin</keyword>
<feature type="signal peptide" evidence="7">
    <location>
        <begin position="1"/>
        <end position="17"/>
    </location>
</feature>
<evidence type="ECO:0000313" key="9">
    <source>
        <dbReference type="EMBL" id="KAF4676430.1"/>
    </source>
</evidence>
<comment type="caution">
    <text evidence="9">The sequence shown here is derived from an EMBL/GenBank/DDBJ whole genome shotgun (WGS) entry which is preliminary data.</text>
</comment>
<evidence type="ECO:0000256" key="7">
    <source>
        <dbReference type="SAM" id="SignalP"/>
    </source>
</evidence>
<evidence type="ECO:0000259" key="8">
    <source>
        <dbReference type="Pfam" id="PF23122"/>
    </source>
</evidence>
<evidence type="ECO:0000256" key="6">
    <source>
        <dbReference type="ARBA" id="ARBA00023180"/>
    </source>
</evidence>
<evidence type="ECO:0000313" key="10">
    <source>
        <dbReference type="Proteomes" id="UP000572268"/>
    </source>
</evidence>
<dbReference type="InterPro" id="IPR028994">
    <property type="entry name" value="Integrin_alpha_N"/>
</dbReference>
<sequence length="1956" mass="216528">MMFFLILSLSLLLAVTAVPPPHWPLYGQGAVDLKLENVPGDLAAFVDINGDKLTDMVFVDRLKIHFWVRKPDASFEIFRTLDLAAESQNITGLSIYTVMPLDWNLDGKMDAYVLMTDGGRAPKFTILALEGDDNFDLHLKWMSSQPIIREPIILDINGDGRFELLGENGDVWFGNGTFAPAYLPGVPSLSKHHSSAWVDINGDCQNDIVFDVVTEDGSRALEVWLWKPEDRWYHKLPRRVPLTQATDYVTFADFTGTGTNDALLVQSDGTIHLYENTQMPLCQSSGEHHCRSNAWLCTPDPHFRLGGYVLNGTDPSEPIVYRMGQVANMQSGDAYSPVIVGDVDANGLPDLLVGTTTGACLLWNLRPSHEGLPPETILDCSNDGQAGSLALIDIRQTRADDYHSKEDDKTGGGATGLVIMIIDEYGNGHVYTPKAPQSGKSGKSITDEVSHQYYIKALSRNGACDKGCYGVSTPGATFKITVLSISGEESVRTACPNSVGPRRNLGLPYAYIGLGDTNNYIPRLALGYAGEQSSWVSLVPNTFVVANPHPLDDPHKWSVELAMSPSRYLPMIVAMAAGALGVLGFVIMVLDVVERKRETRRDVEQFARKEAARPARALRNALAPPDTELGKRLASIELSRPQSHLHVLRSIELSGRGLSVDEAIYALRILAASSPGGQKVRRISKDIKDHPAYENLHESIVKQATIMKPYEVALVYNRAVFLRLFPLVEEEVISDVLDQSIARLQPDSLAAVLKALAEVRQIPEERLRAVEQRLLAVIRREEEYRDRRVKGKGEPMAMPPPSLGIQVALHSLQKLAAIHASRVGSESLGGESTALKGESVTRQLIGELVRRVRTMAATGDLDPHDISAAYVSLEKALGRNNAATRELESILVTRGLSDLSQMELGRLADVVHPGTPLQRAVVDEFGERPKLSTEVVVRALKLLKRVQPSVELPRRPVANIINTVRFFFASPENQKACRITVTNLMQFIANIDPMLGSARVVGTLLNAAITNVDRIQPSHLLRLLSHLHEIKLTEVHPFYQDRIDRLIDNLIGRGPAALQYPLLQLFALKLLALLERYEPIYVKGLAEVVVSDALKRGASGEAIPDAAVNEDEEDHEESSTILVRVPKHYENYDNFVLAFAYHLKMDHNDAIKSDSLDTLVEEITTSPERLRRLTMAALVCADKLGVGDREIMQEALATTLQDTPTKALINIAVKPTAATKLAGTEEEQEAGAFSRELLLDHAIGILNERAATLDDPMMAVDVLDLWSQYPDRIPDDDVLHSVVSLAMSPQAMSVRYMKMIQCVADIGITRIDSSAHGRKQIAATLYAWLLKSNKQFKKVHFGVLAHTLASTAKIHRDLEGGLQLDAWAHTAALLDTEVANGALEEADNAPHLYRVKDWWQCVQSDVGETTRVLIRLAHPKMADLLDNLGTVVKIEQSNLPLRNDSMQTRLRSSIGTLEHVQTLQLVGVGRGSRFFRSMSSLVVTANGSQILFLSSNGRFVDLKIQLMLDGTFDVLEGSVFTLRDTEGYTKIFPAEGLAIEGVYQGGGKGNFFVSSLDGEVYRLPEGIQAPNMVDLGLTDVFADCFDDSGTEAILRPRNKSDFSLLMFCRNAMSLAPTSTPGKKVFIGFAYDEDKNIAKRFYVESTGPPRRGNLHITDIAELSNGDIMILFSEFYEDIMTIGYVRRRALSRAASRGRTVRPVSIANISRSEGYNIGEELGLAVREDPRTNQTFVYIVNDNLFGTILGRLRVELPLMTFRFPNGIQSRQSVDLGLTDVFGDCRYDEGPEAILRPEDKSEFSLLMFCRVAMSLAPTSAPRREVFIGFAYNEFKNVARRFYVESTRRPWAGILQITDMAELSNGDIMFVFSIRFKEDIMTIGYVRRKDLSRALSQGETVKPVSIADISRRERYNIGEEVGLAVREDPKSGKTFVYIVNHDFYGEAGVTLLTTFEWTTASR</sequence>
<feature type="domain" description="T-cell immunomodulatory protein TIP C2" evidence="8">
    <location>
        <begin position="469"/>
        <end position="561"/>
    </location>
</feature>
<dbReference type="EMBL" id="JABANN010000002">
    <property type="protein sequence ID" value="KAF4676430.1"/>
    <property type="molecule type" value="Genomic_DNA"/>
</dbReference>
<comment type="subcellular location">
    <subcellularLocation>
        <location evidence="1">Membrane</location>
        <topology evidence="1">Single-pass type I membrane protein</topology>
    </subcellularLocation>
</comment>
<reference evidence="9 10" key="1">
    <citation type="submission" date="2020-04" db="EMBL/GenBank/DDBJ databases">
        <title>Perkinsus olseni comparative genomics.</title>
        <authorList>
            <person name="Bogema D.R."/>
        </authorList>
    </citation>
    <scope>NUCLEOTIDE SEQUENCE [LARGE SCALE GENOMIC DNA]</scope>
    <source>
        <strain evidence="9">ATCC PRA-31</strain>
    </source>
</reference>
<comment type="similarity">
    <text evidence="2">Belongs to the TIP family.</text>
</comment>
<dbReference type="SUPFAM" id="SSF69318">
    <property type="entry name" value="Integrin alpha N-terminal domain"/>
    <property type="match status" value="1"/>
</dbReference>
<feature type="chain" id="PRO_5029743854" evidence="7">
    <location>
        <begin position="18"/>
        <end position="1956"/>
    </location>
</feature>
<organism evidence="9 10">
    <name type="scientific">Perkinsus olseni</name>
    <name type="common">Perkinsus atlanticus</name>
    <dbReference type="NCBI Taxonomy" id="32597"/>
    <lineage>
        <taxon>Eukaryota</taxon>
        <taxon>Sar</taxon>
        <taxon>Alveolata</taxon>
        <taxon>Perkinsozoa</taxon>
        <taxon>Perkinsea</taxon>
        <taxon>Perkinsida</taxon>
        <taxon>Perkinsidae</taxon>
        <taxon>Perkinsus</taxon>
    </lineage>
</organism>
<dbReference type="PANTHER" id="PTHR13412">
    <property type="entry name" value="T-CELL IMMUNOMODULATORY PROTEIN HOMOLOG"/>
    <property type="match status" value="1"/>
</dbReference>
<protein>
    <submittedName>
        <fullName evidence="9">Integrin alpha FG-GAP repeat containing 1</fullName>
    </submittedName>
</protein>
<evidence type="ECO:0000256" key="2">
    <source>
        <dbReference type="ARBA" id="ARBA00006496"/>
    </source>
</evidence>
<dbReference type="Pfam" id="PF23122">
    <property type="entry name" value="C2_ITFG1"/>
    <property type="match status" value="1"/>
</dbReference>
<dbReference type="InterPro" id="IPR057089">
    <property type="entry name" value="C2_TIP"/>
</dbReference>
<proteinExistence type="inferred from homology"/>
<keyword evidence="4" id="KW-1133">Transmembrane helix</keyword>
<name>A0A7J6MZ08_PEROL</name>
<dbReference type="GO" id="GO:0005886">
    <property type="term" value="C:plasma membrane"/>
    <property type="evidence" value="ECO:0007669"/>
    <property type="project" value="TreeGrafter"/>
</dbReference>
<dbReference type="PANTHER" id="PTHR13412:SF0">
    <property type="entry name" value="T-CELL IMMUNOMODULATORY PROTEIN"/>
    <property type="match status" value="1"/>
</dbReference>
<keyword evidence="6" id="KW-0325">Glycoprotein</keyword>
<keyword evidence="5" id="KW-0472">Membrane</keyword>
<keyword evidence="3" id="KW-0812">Transmembrane</keyword>
<dbReference type="InterPro" id="IPR024881">
    <property type="entry name" value="Tip"/>
</dbReference>
<evidence type="ECO:0000256" key="5">
    <source>
        <dbReference type="ARBA" id="ARBA00023136"/>
    </source>
</evidence>
<gene>
    <name evidence="9" type="primary">ITFG1</name>
    <name evidence="9" type="ORF">FOL46_002936</name>
</gene>
<evidence type="ECO:0000256" key="4">
    <source>
        <dbReference type="ARBA" id="ARBA00022989"/>
    </source>
</evidence>